<proteinExistence type="inferred from homology"/>
<evidence type="ECO:0000256" key="1">
    <source>
        <dbReference type="ARBA" id="ARBA00007469"/>
    </source>
</evidence>
<dbReference type="GO" id="GO:0006401">
    <property type="term" value="P:RNA catabolic process"/>
    <property type="evidence" value="ECO:0007669"/>
    <property type="project" value="TreeGrafter"/>
</dbReference>
<feature type="chain" id="PRO_5037157264" evidence="3">
    <location>
        <begin position="25"/>
        <end position="247"/>
    </location>
</feature>
<sequence>MRMRTRWLPVWLVVAAALSSPAGAADALVLAVSWQPAFCETRPEKPECTSQTADRYDASHLSLHGLWPEPRDNVYCGVGAAVRATDEAGRWQDLPAIGLTEATRTGLERAMPGSRSFLHRHEWIKHGTCYGTSPETYFADSLRLLAELNASAVRALLADGIGRVVTGRAVRKRFDAAFGAGAGNRVELICRRVGARRLLVEMRIGLAGPVTENRSLAELLAGAPDRPPGCGSGIVDRAGIGLDGDPS</sequence>
<dbReference type="PANTHER" id="PTHR11240:SF22">
    <property type="entry name" value="RIBONUCLEASE T2"/>
    <property type="match status" value="1"/>
</dbReference>
<dbReference type="SUPFAM" id="SSF55895">
    <property type="entry name" value="Ribonuclease Rh-like"/>
    <property type="match status" value="1"/>
</dbReference>
<dbReference type="Proteomes" id="UP000630353">
    <property type="component" value="Unassembled WGS sequence"/>
</dbReference>
<dbReference type="InterPro" id="IPR039378">
    <property type="entry name" value="RNase_T2_prok"/>
</dbReference>
<gene>
    <name evidence="4" type="ORF">GCM10017083_49750</name>
</gene>
<dbReference type="EMBL" id="BMZS01000013">
    <property type="protein sequence ID" value="GHD61837.1"/>
    <property type="molecule type" value="Genomic_DNA"/>
</dbReference>
<keyword evidence="5" id="KW-1185">Reference proteome</keyword>
<evidence type="ECO:0000256" key="2">
    <source>
        <dbReference type="RuleBase" id="RU004328"/>
    </source>
</evidence>
<comment type="caution">
    <text evidence="4">The sequence shown here is derived from an EMBL/GenBank/DDBJ whole genome shotgun (WGS) entry which is preliminary data.</text>
</comment>
<organism evidence="4 5">
    <name type="scientific">Thalassobaculum fulvum</name>
    <dbReference type="NCBI Taxonomy" id="1633335"/>
    <lineage>
        <taxon>Bacteria</taxon>
        <taxon>Pseudomonadati</taxon>
        <taxon>Pseudomonadota</taxon>
        <taxon>Alphaproteobacteria</taxon>
        <taxon>Rhodospirillales</taxon>
        <taxon>Thalassobaculaceae</taxon>
        <taxon>Thalassobaculum</taxon>
    </lineage>
</organism>
<dbReference type="RefSeq" id="WP_229837480.1">
    <property type="nucleotide sequence ID" value="NZ_BMZS01000013.1"/>
</dbReference>
<name>A0A918XWL1_9PROT</name>
<comment type="similarity">
    <text evidence="1 2">Belongs to the RNase T2 family.</text>
</comment>
<dbReference type="Gene3D" id="3.90.730.10">
    <property type="entry name" value="Ribonuclease T2-like"/>
    <property type="match status" value="1"/>
</dbReference>
<accession>A0A918XWL1</accession>
<evidence type="ECO:0000313" key="5">
    <source>
        <dbReference type="Proteomes" id="UP000630353"/>
    </source>
</evidence>
<dbReference type="PROSITE" id="PS00530">
    <property type="entry name" value="RNASE_T2_1"/>
    <property type="match status" value="1"/>
</dbReference>
<reference evidence="4" key="2">
    <citation type="submission" date="2020-09" db="EMBL/GenBank/DDBJ databases">
        <authorList>
            <person name="Sun Q."/>
            <person name="Kim S."/>
        </authorList>
    </citation>
    <scope>NUCLEOTIDE SEQUENCE</scope>
    <source>
        <strain evidence="4">KCTC 42651</strain>
    </source>
</reference>
<dbReference type="CDD" id="cd01062">
    <property type="entry name" value="RNase_T2_prok"/>
    <property type="match status" value="1"/>
</dbReference>
<feature type="signal peptide" evidence="3">
    <location>
        <begin position="1"/>
        <end position="24"/>
    </location>
</feature>
<dbReference type="Pfam" id="PF00445">
    <property type="entry name" value="Ribonuclease_T2"/>
    <property type="match status" value="1"/>
</dbReference>
<dbReference type="PANTHER" id="PTHR11240">
    <property type="entry name" value="RIBONUCLEASE T2"/>
    <property type="match status" value="1"/>
</dbReference>
<dbReference type="InterPro" id="IPR018188">
    <property type="entry name" value="RNase_T2_His_AS_1"/>
</dbReference>
<dbReference type="GO" id="GO:0033897">
    <property type="term" value="F:ribonuclease T2 activity"/>
    <property type="evidence" value="ECO:0007669"/>
    <property type="project" value="InterPro"/>
</dbReference>
<dbReference type="InterPro" id="IPR001568">
    <property type="entry name" value="RNase_T2-like"/>
</dbReference>
<dbReference type="PROSITE" id="PS00531">
    <property type="entry name" value="RNASE_T2_2"/>
    <property type="match status" value="1"/>
</dbReference>
<reference evidence="4" key="1">
    <citation type="journal article" date="2014" name="Int. J. Syst. Evol. Microbiol.">
        <title>Complete genome sequence of Corynebacterium casei LMG S-19264T (=DSM 44701T), isolated from a smear-ripened cheese.</title>
        <authorList>
            <consortium name="US DOE Joint Genome Institute (JGI-PGF)"/>
            <person name="Walter F."/>
            <person name="Albersmeier A."/>
            <person name="Kalinowski J."/>
            <person name="Ruckert C."/>
        </authorList>
    </citation>
    <scope>NUCLEOTIDE SEQUENCE</scope>
    <source>
        <strain evidence="4">KCTC 42651</strain>
    </source>
</reference>
<keyword evidence="3" id="KW-0732">Signal</keyword>
<dbReference type="InterPro" id="IPR033130">
    <property type="entry name" value="RNase_T2_His_AS_2"/>
</dbReference>
<dbReference type="AlphaFoldDB" id="A0A918XWL1"/>
<evidence type="ECO:0000313" key="4">
    <source>
        <dbReference type="EMBL" id="GHD61837.1"/>
    </source>
</evidence>
<protein>
    <submittedName>
        <fullName evidence="4">Uncharacterized protein</fullName>
    </submittedName>
</protein>
<evidence type="ECO:0000256" key="3">
    <source>
        <dbReference type="SAM" id="SignalP"/>
    </source>
</evidence>
<dbReference type="GO" id="GO:0003723">
    <property type="term" value="F:RNA binding"/>
    <property type="evidence" value="ECO:0007669"/>
    <property type="project" value="InterPro"/>
</dbReference>
<dbReference type="InterPro" id="IPR036430">
    <property type="entry name" value="RNase_T2-like_sf"/>
</dbReference>